<protein>
    <submittedName>
        <fullName evidence="5">Uncharacterized protein</fullName>
    </submittedName>
</protein>
<dbReference type="InterPro" id="IPR051185">
    <property type="entry name" value="ASPM"/>
</dbReference>
<dbReference type="OrthoDB" id="78774at2759"/>
<keyword evidence="2" id="KW-0963">Cytoplasm</keyword>
<comment type="subcellular location">
    <subcellularLocation>
        <location evidence="1">Cytoplasm</location>
    </subcellularLocation>
</comment>
<dbReference type="PROSITE" id="PS50096">
    <property type="entry name" value="IQ"/>
    <property type="match status" value="4"/>
</dbReference>
<dbReference type="PANTHER" id="PTHR22706:SF1">
    <property type="entry name" value="ASSEMBLY FACTOR FOR SPINDLE MICROTUBULES"/>
    <property type="match status" value="1"/>
</dbReference>
<evidence type="ECO:0000256" key="3">
    <source>
        <dbReference type="ARBA" id="ARBA00022737"/>
    </source>
</evidence>
<evidence type="ECO:0000256" key="4">
    <source>
        <dbReference type="ARBA" id="ARBA00022860"/>
    </source>
</evidence>
<dbReference type="Proteomes" id="UP000243579">
    <property type="component" value="Unassembled WGS sequence"/>
</dbReference>
<dbReference type="AlphaFoldDB" id="A0A1V9ZTM6"/>
<evidence type="ECO:0000313" key="5">
    <source>
        <dbReference type="EMBL" id="OQS01382.1"/>
    </source>
</evidence>
<dbReference type="InterPro" id="IPR000048">
    <property type="entry name" value="IQ_motif_EF-hand-BS"/>
</dbReference>
<reference evidence="5 6" key="1">
    <citation type="journal article" date="2014" name="Genome Biol. Evol.">
        <title>The secreted proteins of Achlya hypogyna and Thraustotheca clavata identify the ancestral oomycete secretome and reveal gene acquisitions by horizontal gene transfer.</title>
        <authorList>
            <person name="Misner I."/>
            <person name="Blouin N."/>
            <person name="Leonard G."/>
            <person name="Richards T.A."/>
            <person name="Lane C.E."/>
        </authorList>
    </citation>
    <scope>NUCLEOTIDE SEQUENCE [LARGE SCALE GENOMIC DNA]</scope>
    <source>
        <strain evidence="5 6">ATCC 48635</strain>
    </source>
</reference>
<comment type="caution">
    <text evidence="5">The sequence shown here is derived from an EMBL/GenBank/DDBJ whole genome shotgun (WGS) entry which is preliminary data.</text>
</comment>
<dbReference type="EMBL" id="JNBR01000009">
    <property type="protein sequence ID" value="OQS01382.1"/>
    <property type="molecule type" value="Genomic_DNA"/>
</dbReference>
<dbReference type="GO" id="GO:0007051">
    <property type="term" value="P:spindle organization"/>
    <property type="evidence" value="ECO:0007669"/>
    <property type="project" value="TreeGrafter"/>
</dbReference>
<dbReference type="Gene3D" id="1.20.5.190">
    <property type="match status" value="1"/>
</dbReference>
<gene>
    <name evidence="5" type="ORF">ACHHYP_01158</name>
</gene>
<accession>A0A1V9ZTM6</accession>
<sequence>MATPCAEGLEAAHVTYLNENRLTASDVLATTVTVEKKMVPQTNLHQMLARQQSNKKLKLPPPAAPMSLPVPRKRMNKILADEREVFMAKLAADREARALREQWACTRIQALFRGYRHRPRAAVSYERKQRTNMMAAIRRDLQDMQRLMLHTPTVLADCGGPTSLPTWRHDVSAHATNKREAKHRRDRIASAATTIQACVKRFLARIGYSHLLSRHLDEMLLLSAVVIQAAYRGYIVRKNIALDIITLQAVSILRIQAVVRGILARERVALLRMERNVRQYQQSQQRSDPPWLPPAQTSSEDAFQRLRHNQALVHVHRISNGRLCIRRKSLELRKQPIASGAPLGGLSKPTAMLPTVSQGNQTRHRRSHSVVLQTMNGVLPIAVEVTVQETAAPLLVHPSGGTVDASVTLELLNQAATRVQATARGYLVRWHQRKHKNAQGKAPLYRELTSYEMYAEELVKPKHKAHPRRPTDQSNCPAMFIRRTKVIPTAFATT</sequence>
<evidence type="ECO:0000256" key="2">
    <source>
        <dbReference type="ARBA" id="ARBA00022490"/>
    </source>
</evidence>
<keyword evidence="6" id="KW-1185">Reference proteome</keyword>
<organism evidence="5 6">
    <name type="scientific">Achlya hypogyna</name>
    <name type="common">Oomycete</name>
    <name type="synonym">Protoachlya hypogyna</name>
    <dbReference type="NCBI Taxonomy" id="1202772"/>
    <lineage>
        <taxon>Eukaryota</taxon>
        <taxon>Sar</taxon>
        <taxon>Stramenopiles</taxon>
        <taxon>Oomycota</taxon>
        <taxon>Saprolegniomycetes</taxon>
        <taxon>Saprolegniales</taxon>
        <taxon>Achlyaceae</taxon>
        <taxon>Achlya</taxon>
    </lineage>
</organism>
<keyword evidence="3" id="KW-0677">Repeat</keyword>
<dbReference type="GO" id="GO:0000278">
    <property type="term" value="P:mitotic cell cycle"/>
    <property type="evidence" value="ECO:0007669"/>
    <property type="project" value="TreeGrafter"/>
</dbReference>
<dbReference type="SMART" id="SM00015">
    <property type="entry name" value="IQ"/>
    <property type="match status" value="5"/>
</dbReference>
<evidence type="ECO:0000313" key="6">
    <source>
        <dbReference type="Proteomes" id="UP000243579"/>
    </source>
</evidence>
<proteinExistence type="predicted"/>
<keyword evidence="4" id="KW-0112">Calmodulin-binding</keyword>
<dbReference type="GO" id="GO:0000922">
    <property type="term" value="C:spindle pole"/>
    <property type="evidence" value="ECO:0007669"/>
    <property type="project" value="TreeGrafter"/>
</dbReference>
<dbReference type="PANTHER" id="PTHR22706">
    <property type="entry name" value="ASSEMBLY FACTOR FOR SPINDLE MICROTUBULES"/>
    <property type="match status" value="1"/>
</dbReference>
<dbReference type="GO" id="GO:0051295">
    <property type="term" value="P:establishment of meiotic spindle localization"/>
    <property type="evidence" value="ECO:0007669"/>
    <property type="project" value="TreeGrafter"/>
</dbReference>
<dbReference type="Pfam" id="PF00612">
    <property type="entry name" value="IQ"/>
    <property type="match status" value="5"/>
</dbReference>
<evidence type="ECO:0000256" key="1">
    <source>
        <dbReference type="ARBA" id="ARBA00004496"/>
    </source>
</evidence>
<dbReference type="GO" id="GO:0005737">
    <property type="term" value="C:cytoplasm"/>
    <property type="evidence" value="ECO:0007669"/>
    <property type="project" value="UniProtKB-SubCell"/>
</dbReference>
<dbReference type="GO" id="GO:0005516">
    <property type="term" value="F:calmodulin binding"/>
    <property type="evidence" value="ECO:0007669"/>
    <property type="project" value="UniProtKB-KW"/>
</dbReference>
<name>A0A1V9ZTM6_ACHHY</name>